<dbReference type="Proteomes" id="UP000274097">
    <property type="component" value="Unassembled WGS sequence"/>
</dbReference>
<dbReference type="GO" id="GO:0016020">
    <property type="term" value="C:membrane"/>
    <property type="evidence" value="ECO:0007669"/>
    <property type="project" value="UniProtKB-SubCell"/>
</dbReference>
<dbReference type="PANTHER" id="PTHR12219">
    <property type="entry name" value="NADH-UBIQUINONE OXIDOREDUCTASE"/>
    <property type="match status" value="1"/>
</dbReference>
<comment type="caution">
    <text evidence="7">The sequence shown here is derived from an EMBL/GenBank/DDBJ whole genome shotgun (WGS) entry which is preliminary data.</text>
</comment>
<dbReference type="InterPro" id="IPR006885">
    <property type="entry name" value="NADH_UbQ_FeS_4_mit-like"/>
</dbReference>
<keyword evidence="2" id="KW-0813">Transport</keyword>
<evidence type="ECO:0000256" key="5">
    <source>
        <dbReference type="ARBA" id="ARBA00022982"/>
    </source>
</evidence>
<evidence type="ECO:0000256" key="3">
    <source>
        <dbReference type="ARBA" id="ARBA00022660"/>
    </source>
</evidence>
<dbReference type="RefSeq" id="WP_120638226.1">
    <property type="nucleotide sequence ID" value="NZ_RAQU01000049.1"/>
</dbReference>
<name>A0A3A9JHP4_9PROT</name>
<keyword evidence="3" id="KW-0679">Respiratory chain</keyword>
<dbReference type="EMBL" id="RAQU01000049">
    <property type="protein sequence ID" value="RKK04253.1"/>
    <property type="molecule type" value="Genomic_DNA"/>
</dbReference>
<dbReference type="EMBL" id="RFLX01000023">
    <property type="protein sequence ID" value="RMI19180.1"/>
    <property type="molecule type" value="Genomic_DNA"/>
</dbReference>
<keyword evidence="9" id="KW-1185">Reference proteome</keyword>
<evidence type="ECO:0000256" key="1">
    <source>
        <dbReference type="ARBA" id="ARBA00004370"/>
    </source>
</evidence>
<evidence type="ECO:0000313" key="9">
    <source>
        <dbReference type="Proteomes" id="UP000274097"/>
    </source>
</evidence>
<keyword evidence="6" id="KW-0472">Membrane</keyword>
<sequence>MSRDIAIARIHYSAGSAMQSGKGRLRGWVLEYAPSESRKLDPLMGWSGSGDTRAQLRLSFSTREAAEAYARANGIAYEVENEPAATAIKPKTYAENFRYGRSENWTH</sequence>
<evidence type="ECO:0000256" key="6">
    <source>
        <dbReference type="ARBA" id="ARBA00023136"/>
    </source>
</evidence>
<dbReference type="PANTHER" id="PTHR12219:SF8">
    <property type="entry name" value="NADH DEHYDROGENASE [UBIQUINONE] IRON-SULFUR PROTEIN 4, MITOCHONDRIAL"/>
    <property type="match status" value="1"/>
</dbReference>
<evidence type="ECO:0000256" key="4">
    <source>
        <dbReference type="ARBA" id="ARBA00022946"/>
    </source>
</evidence>
<keyword evidence="5" id="KW-0249">Electron transport</keyword>
<evidence type="ECO:0000313" key="7">
    <source>
        <dbReference type="EMBL" id="RKK04253.1"/>
    </source>
</evidence>
<keyword evidence="4" id="KW-0809">Transit peptide</keyword>
<dbReference type="OrthoDB" id="9799572at2"/>
<evidence type="ECO:0000313" key="10">
    <source>
        <dbReference type="Proteomes" id="UP000278036"/>
    </source>
</evidence>
<comment type="subcellular location">
    <subcellularLocation>
        <location evidence="1">Membrane</location>
    </subcellularLocation>
</comment>
<evidence type="ECO:0000313" key="8">
    <source>
        <dbReference type="EMBL" id="RMI19180.1"/>
    </source>
</evidence>
<accession>A0A3A9JHP4</accession>
<dbReference type="GO" id="GO:0022900">
    <property type="term" value="P:electron transport chain"/>
    <property type="evidence" value="ECO:0007669"/>
    <property type="project" value="InterPro"/>
</dbReference>
<dbReference type="Gene3D" id="3.30.160.190">
    <property type="entry name" value="atu1810 like domain"/>
    <property type="match status" value="1"/>
</dbReference>
<gene>
    <name evidence="7" type="ORF">D6Z83_10270</name>
    <name evidence="8" type="ORF">EBE87_21405</name>
</gene>
<dbReference type="InterPro" id="IPR038532">
    <property type="entry name" value="NDUFS4-like_sf"/>
</dbReference>
<protein>
    <submittedName>
        <fullName evidence="7">Oxidoreductase</fullName>
    </submittedName>
</protein>
<proteinExistence type="predicted"/>
<dbReference type="InParanoid" id="A0A3A9JHP4"/>
<dbReference type="Proteomes" id="UP000278036">
    <property type="component" value="Unassembled WGS sequence"/>
</dbReference>
<dbReference type="AlphaFoldDB" id="A0A3A9JHP4"/>
<dbReference type="Pfam" id="PF04800">
    <property type="entry name" value="NDUS4"/>
    <property type="match status" value="1"/>
</dbReference>
<evidence type="ECO:0000256" key="2">
    <source>
        <dbReference type="ARBA" id="ARBA00022448"/>
    </source>
</evidence>
<reference evidence="7 10" key="1">
    <citation type="submission" date="2018-09" db="EMBL/GenBank/DDBJ databases">
        <title>Roseomonas sp. nov., isolated from feces of Tibetan antelopes in the Qinghai-Tibet plateau, China.</title>
        <authorList>
            <person name="Tian Z."/>
        </authorList>
    </citation>
    <scope>NUCLEOTIDE SEQUENCE [LARGE SCALE GENOMIC DNA]</scope>
    <source>
        <strain evidence="8 9">Z23</strain>
        <strain evidence="7 10">Z24</strain>
    </source>
</reference>
<organism evidence="7 10">
    <name type="scientific">Teichococcus wenyumeiae</name>
    <dbReference type="NCBI Taxonomy" id="2478470"/>
    <lineage>
        <taxon>Bacteria</taxon>
        <taxon>Pseudomonadati</taxon>
        <taxon>Pseudomonadota</taxon>
        <taxon>Alphaproteobacteria</taxon>
        <taxon>Acetobacterales</taxon>
        <taxon>Roseomonadaceae</taxon>
        <taxon>Roseomonas</taxon>
    </lineage>
</organism>